<reference evidence="1" key="1">
    <citation type="submission" date="2014-05" db="EMBL/GenBank/DDBJ databases">
        <title>The genome and life-stage specific transcriptomes of Globodera pallida elucidate key aspects of plant parasitism by a cyst nematode.</title>
        <authorList>
            <person name="Cotton J.A."/>
            <person name="Lilley C.J."/>
            <person name="Jones L.M."/>
            <person name="Kikuchi T."/>
            <person name="Reid A.J."/>
            <person name="Thorpe P."/>
            <person name="Tsai I.J."/>
            <person name="Beasley H."/>
            <person name="Blok V."/>
            <person name="Cock P.J.A."/>
            <person name="Van den Akker S.E."/>
            <person name="Holroyd N."/>
            <person name="Hunt M."/>
            <person name="Mantelin S."/>
            <person name="Naghra H."/>
            <person name="Pain A."/>
            <person name="Palomares-Rius J.E."/>
            <person name="Zarowiecki M."/>
            <person name="Berriman M."/>
            <person name="Jones J.T."/>
            <person name="Urwin P.E."/>
        </authorList>
    </citation>
    <scope>NUCLEOTIDE SEQUENCE [LARGE SCALE GENOMIC DNA]</scope>
    <source>
        <strain evidence="1">Lindley</strain>
    </source>
</reference>
<name>A0A183CF21_GLOPA</name>
<dbReference type="AlphaFoldDB" id="A0A183CF21"/>
<protein>
    <submittedName>
        <fullName evidence="2">N-acetyltransferase GCN5</fullName>
    </submittedName>
</protein>
<reference evidence="2" key="2">
    <citation type="submission" date="2016-06" db="UniProtKB">
        <authorList>
            <consortium name="WormBaseParasite"/>
        </authorList>
    </citation>
    <scope>IDENTIFICATION</scope>
</reference>
<dbReference type="Proteomes" id="UP000050741">
    <property type="component" value="Unassembled WGS sequence"/>
</dbReference>
<proteinExistence type="predicted"/>
<organism evidence="1 2">
    <name type="scientific">Globodera pallida</name>
    <name type="common">Potato cyst nematode worm</name>
    <name type="synonym">Heterodera pallida</name>
    <dbReference type="NCBI Taxonomy" id="36090"/>
    <lineage>
        <taxon>Eukaryota</taxon>
        <taxon>Metazoa</taxon>
        <taxon>Ecdysozoa</taxon>
        <taxon>Nematoda</taxon>
        <taxon>Chromadorea</taxon>
        <taxon>Rhabditida</taxon>
        <taxon>Tylenchina</taxon>
        <taxon>Tylenchomorpha</taxon>
        <taxon>Tylenchoidea</taxon>
        <taxon>Heteroderidae</taxon>
        <taxon>Heteroderinae</taxon>
        <taxon>Globodera</taxon>
    </lineage>
</organism>
<accession>A0A183CF21</accession>
<sequence length="151" mass="16538">MLFKKVSNYDAIYVFFPHARNEVSPHFRPSALALLCAQSMPSGQLAKVCAHLTGIVLMPSGDGQTRPILIGPDGIGIGIGMQRKRHFWSARIAALEGRAQHRAGGAIAGTVKRAYDYIRFGRRSAAVHLAQQQKKNSEHSAGSTYDYIRFG</sequence>
<evidence type="ECO:0000313" key="2">
    <source>
        <dbReference type="WBParaSite" id="GPLIN_001147600"/>
    </source>
</evidence>
<keyword evidence="1" id="KW-1185">Reference proteome</keyword>
<dbReference type="WBParaSite" id="GPLIN_001147600">
    <property type="protein sequence ID" value="GPLIN_001147600"/>
    <property type="gene ID" value="GPLIN_001147600"/>
</dbReference>
<evidence type="ECO:0000313" key="1">
    <source>
        <dbReference type="Proteomes" id="UP000050741"/>
    </source>
</evidence>